<feature type="transmembrane region" description="Helical" evidence="11">
    <location>
        <begin position="356"/>
        <end position="376"/>
    </location>
</feature>
<dbReference type="SMART" id="SM00008">
    <property type="entry name" value="HormR"/>
    <property type="match status" value="1"/>
</dbReference>
<evidence type="ECO:0000256" key="9">
    <source>
        <dbReference type="ARBA" id="ARBA00023180"/>
    </source>
</evidence>
<dbReference type="SUPFAM" id="SSF81321">
    <property type="entry name" value="Family A G protein-coupled receptor-like"/>
    <property type="match status" value="1"/>
</dbReference>
<dbReference type="PROSITE" id="PS00649">
    <property type="entry name" value="G_PROTEIN_RECEP_F2_1"/>
    <property type="match status" value="1"/>
</dbReference>
<gene>
    <name evidence="14" type="ORF">QE152_g13822</name>
</gene>
<dbReference type="PANTHER" id="PTHR45620">
    <property type="entry name" value="PDF RECEPTOR-LIKE PROTEIN-RELATED"/>
    <property type="match status" value="1"/>
</dbReference>
<keyword evidence="3" id="KW-1003">Cell membrane</keyword>
<dbReference type="InterPro" id="IPR001879">
    <property type="entry name" value="GPCR_2_extracellular_dom"/>
</dbReference>
<keyword evidence="7 11" id="KW-0472">Membrane</keyword>
<evidence type="ECO:0000256" key="5">
    <source>
        <dbReference type="ARBA" id="ARBA00022989"/>
    </source>
</evidence>
<dbReference type="GO" id="GO:0017046">
    <property type="term" value="F:peptide hormone binding"/>
    <property type="evidence" value="ECO:0007669"/>
    <property type="project" value="TreeGrafter"/>
</dbReference>
<dbReference type="GO" id="GO:0007166">
    <property type="term" value="P:cell surface receptor signaling pathway"/>
    <property type="evidence" value="ECO:0007669"/>
    <property type="project" value="InterPro"/>
</dbReference>
<evidence type="ECO:0000256" key="1">
    <source>
        <dbReference type="ARBA" id="ARBA00004651"/>
    </source>
</evidence>
<dbReference type="Pfam" id="PF02793">
    <property type="entry name" value="HRM"/>
    <property type="match status" value="1"/>
</dbReference>
<dbReference type="GO" id="GO:0007188">
    <property type="term" value="P:adenylate cyclase-modulating G protein-coupled receptor signaling pathway"/>
    <property type="evidence" value="ECO:0007669"/>
    <property type="project" value="TreeGrafter"/>
</dbReference>
<feature type="transmembrane region" description="Helical" evidence="11">
    <location>
        <begin position="146"/>
        <end position="164"/>
    </location>
</feature>
<keyword evidence="15" id="KW-1185">Reference proteome</keyword>
<dbReference type="AlphaFoldDB" id="A0AAW1L8J1"/>
<evidence type="ECO:0000313" key="15">
    <source>
        <dbReference type="Proteomes" id="UP001458880"/>
    </source>
</evidence>
<feature type="domain" description="G-protein coupled receptors family 2 profile 2" evidence="13">
    <location>
        <begin position="112"/>
        <end position="377"/>
    </location>
</feature>
<feature type="domain" description="G-protein coupled receptors family 2 profile 1" evidence="12">
    <location>
        <begin position="7"/>
        <end position="82"/>
    </location>
</feature>
<comment type="caution">
    <text evidence="14">The sequence shown here is derived from an EMBL/GenBank/DDBJ whole genome shotgun (WGS) entry which is preliminary data.</text>
</comment>
<evidence type="ECO:0000256" key="7">
    <source>
        <dbReference type="ARBA" id="ARBA00023136"/>
    </source>
</evidence>
<sequence>MMGAEDKCLTGQNISTPTVLESFCESIFDGYLCWPATNAGSLATLPCPFYNLEKTASKFCEPTGKWYVSNETGRAWTNYTQCWPQYDSGNFLIEFEPNKNITTNNYAWLPIMKAISHVGYWCSLLTLLAAMSIFLFIKRLQCARNILHMHLFASFILRIIMYLVKEFLFVDGIALPTDIVYIHGKGNYVKEHHSWECKIVIILQNYFILANYMLLLMEGVYLHNLIFLNLFSDSSRITVYYCLGWALPLLFIVPWIILRSTFDNKMCWTTAENRTIAKVIQTPIELSVIINVFLFITITKILFTKISSTNVQQRKSKYSRLIRSTLTLILLFGVPYIMFVLVSIFDSQTLEYVWIFYDQVFTSFQGFFVSLIYCLLNKEVQDEIKQKYVLLKNKRKPQRSRTISHTQQFTIPLQEEICSSHQKSPAHWDESLKETC</sequence>
<dbReference type="PRINTS" id="PR00249">
    <property type="entry name" value="GPCRSECRETIN"/>
</dbReference>
<feature type="transmembrane region" description="Helical" evidence="11">
    <location>
        <begin position="324"/>
        <end position="344"/>
    </location>
</feature>
<keyword evidence="4 11" id="KW-0812">Transmembrane</keyword>
<organism evidence="14 15">
    <name type="scientific">Popillia japonica</name>
    <name type="common">Japanese beetle</name>
    <dbReference type="NCBI Taxonomy" id="7064"/>
    <lineage>
        <taxon>Eukaryota</taxon>
        <taxon>Metazoa</taxon>
        <taxon>Ecdysozoa</taxon>
        <taxon>Arthropoda</taxon>
        <taxon>Hexapoda</taxon>
        <taxon>Insecta</taxon>
        <taxon>Pterygota</taxon>
        <taxon>Neoptera</taxon>
        <taxon>Endopterygota</taxon>
        <taxon>Coleoptera</taxon>
        <taxon>Polyphaga</taxon>
        <taxon>Scarabaeiformia</taxon>
        <taxon>Scarabaeidae</taxon>
        <taxon>Rutelinae</taxon>
        <taxon>Popillia</taxon>
    </lineage>
</organism>
<dbReference type="EMBL" id="JASPKY010000136">
    <property type="protein sequence ID" value="KAK9731214.1"/>
    <property type="molecule type" value="Genomic_DNA"/>
</dbReference>
<reference evidence="14 15" key="1">
    <citation type="journal article" date="2024" name="BMC Genomics">
        <title>De novo assembly and annotation of Popillia japonica's genome with initial clues to its potential as an invasive pest.</title>
        <authorList>
            <person name="Cucini C."/>
            <person name="Boschi S."/>
            <person name="Funari R."/>
            <person name="Cardaioli E."/>
            <person name="Iannotti N."/>
            <person name="Marturano G."/>
            <person name="Paoli F."/>
            <person name="Bruttini M."/>
            <person name="Carapelli A."/>
            <person name="Frati F."/>
            <person name="Nardi F."/>
        </authorList>
    </citation>
    <scope>NUCLEOTIDE SEQUENCE [LARGE SCALE GENOMIC DNA]</scope>
    <source>
        <strain evidence="14">DMR45628</strain>
    </source>
</reference>
<dbReference type="GO" id="GO:0005886">
    <property type="term" value="C:plasma membrane"/>
    <property type="evidence" value="ECO:0007669"/>
    <property type="project" value="UniProtKB-SubCell"/>
</dbReference>
<feature type="transmembrane region" description="Helical" evidence="11">
    <location>
        <begin position="118"/>
        <end position="137"/>
    </location>
</feature>
<evidence type="ECO:0000313" key="14">
    <source>
        <dbReference type="EMBL" id="KAK9731214.1"/>
    </source>
</evidence>
<evidence type="ECO:0000259" key="13">
    <source>
        <dbReference type="PROSITE" id="PS50261"/>
    </source>
</evidence>
<dbReference type="PROSITE" id="PS00650">
    <property type="entry name" value="G_PROTEIN_RECEP_F2_2"/>
    <property type="match status" value="1"/>
</dbReference>
<keyword evidence="10" id="KW-0807">Transducer</keyword>
<dbReference type="InterPro" id="IPR050332">
    <property type="entry name" value="GPCR_2"/>
</dbReference>
<feature type="transmembrane region" description="Helical" evidence="11">
    <location>
        <begin position="238"/>
        <end position="258"/>
    </location>
</feature>
<dbReference type="GO" id="GO:0008528">
    <property type="term" value="F:G protein-coupled peptide receptor activity"/>
    <property type="evidence" value="ECO:0007669"/>
    <property type="project" value="TreeGrafter"/>
</dbReference>
<dbReference type="PROSITE" id="PS50261">
    <property type="entry name" value="G_PROTEIN_RECEP_F2_4"/>
    <property type="match status" value="1"/>
</dbReference>
<evidence type="ECO:0000256" key="11">
    <source>
        <dbReference type="SAM" id="Phobius"/>
    </source>
</evidence>
<name>A0AAW1L8J1_POPJA</name>
<comment type="similarity">
    <text evidence="2">Belongs to the G-protein coupled receptor 2 family.</text>
</comment>
<feature type="transmembrane region" description="Helical" evidence="11">
    <location>
        <begin position="284"/>
        <end position="303"/>
    </location>
</feature>
<protein>
    <submittedName>
        <fullName evidence="14">Hormone receptor domain</fullName>
    </submittedName>
</protein>
<dbReference type="InterPro" id="IPR036445">
    <property type="entry name" value="GPCR_2_extracell_dom_sf"/>
</dbReference>
<feature type="transmembrane region" description="Helical" evidence="11">
    <location>
        <begin position="212"/>
        <end position="231"/>
    </location>
</feature>
<keyword evidence="6" id="KW-0297">G-protein coupled receptor</keyword>
<evidence type="ECO:0000256" key="4">
    <source>
        <dbReference type="ARBA" id="ARBA00022692"/>
    </source>
</evidence>
<keyword evidence="8 14" id="KW-0675">Receptor</keyword>
<evidence type="ECO:0000256" key="6">
    <source>
        <dbReference type="ARBA" id="ARBA00023040"/>
    </source>
</evidence>
<dbReference type="PANTHER" id="PTHR45620:SF1">
    <property type="entry name" value="G-PROTEIN COUPLED RECEPTORS FAMILY 2 PROFILE 2 DOMAIN-CONTAINING PROTEIN"/>
    <property type="match status" value="1"/>
</dbReference>
<dbReference type="InterPro" id="IPR017981">
    <property type="entry name" value="GPCR_2-like_7TM"/>
</dbReference>
<keyword evidence="9" id="KW-0325">Glycoprotein</keyword>
<evidence type="ECO:0000256" key="8">
    <source>
        <dbReference type="ARBA" id="ARBA00023170"/>
    </source>
</evidence>
<dbReference type="Pfam" id="PF00002">
    <property type="entry name" value="7tm_2"/>
    <property type="match status" value="1"/>
</dbReference>
<keyword evidence="5 11" id="KW-1133">Transmembrane helix</keyword>
<dbReference type="InterPro" id="IPR000832">
    <property type="entry name" value="GPCR_2_secretin-like"/>
</dbReference>
<dbReference type="Proteomes" id="UP001458880">
    <property type="component" value="Unassembled WGS sequence"/>
</dbReference>
<dbReference type="Gene3D" id="4.10.1240.10">
    <property type="entry name" value="GPCR, family 2, extracellular hormone receptor domain"/>
    <property type="match status" value="1"/>
</dbReference>
<evidence type="ECO:0000256" key="10">
    <source>
        <dbReference type="ARBA" id="ARBA00023224"/>
    </source>
</evidence>
<comment type="subcellular location">
    <subcellularLocation>
        <location evidence="1">Cell membrane</location>
        <topology evidence="1">Multi-pass membrane protein</topology>
    </subcellularLocation>
</comment>
<proteinExistence type="inferred from homology"/>
<dbReference type="PROSITE" id="PS50227">
    <property type="entry name" value="G_PROTEIN_RECEP_F2_3"/>
    <property type="match status" value="1"/>
</dbReference>
<evidence type="ECO:0000259" key="12">
    <source>
        <dbReference type="PROSITE" id="PS50227"/>
    </source>
</evidence>
<accession>A0AAW1L8J1</accession>
<evidence type="ECO:0000256" key="2">
    <source>
        <dbReference type="ARBA" id="ARBA00005314"/>
    </source>
</evidence>
<dbReference type="Gene3D" id="1.20.1070.10">
    <property type="entry name" value="Rhodopsin 7-helix transmembrane proteins"/>
    <property type="match status" value="1"/>
</dbReference>
<evidence type="ECO:0000256" key="3">
    <source>
        <dbReference type="ARBA" id="ARBA00022475"/>
    </source>
</evidence>
<dbReference type="SUPFAM" id="SSF111418">
    <property type="entry name" value="Hormone receptor domain"/>
    <property type="match status" value="1"/>
</dbReference>
<dbReference type="InterPro" id="IPR017983">
    <property type="entry name" value="GPCR_2_secretin-like_CS"/>
</dbReference>